<dbReference type="SUPFAM" id="SSF51445">
    <property type="entry name" value="(Trans)glycosidases"/>
    <property type="match status" value="1"/>
</dbReference>
<name>A0ABZ1C9N3_9BACT</name>
<evidence type="ECO:0000313" key="7">
    <source>
        <dbReference type="EMBL" id="WRQ87938.1"/>
    </source>
</evidence>
<organism evidence="7 8">
    <name type="scientific">Actomonas aquatica</name>
    <dbReference type="NCBI Taxonomy" id="2866162"/>
    <lineage>
        <taxon>Bacteria</taxon>
        <taxon>Pseudomonadati</taxon>
        <taxon>Verrucomicrobiota</taxon>
        <taxon>Opitutia</taxon>
        <taxon>Opitutales</taxon>
        <taxon>Opitutaceae</taxon>
        <taxon>Actomonas</taxon>
    </lineage>
</organism>
<dbReference type="RefSeq" id="WP_221029024.1">
    <property type="nucleotide sequence ID" value="NZ_CP139781.1"/>
</dbReference>
<dbReference type="InterPro" id="IPR014718">
    <property type="entry name" value="GH-type_carb-bd"/>
</dbReference>
<dbReference type="Pfam" id="PF14508">
    <property type="entry name" value="GH97_N"/>
    <property type="match status" value="1"/>
</dbReference>
<feature type="chain" id="PRO_5047550102" evidence="3">
    <location>
        <begin position="22"/>
        <end position="655"/>
    </location>
</feature>
<keyword evidence="3" id="KW-0732">Signal</keyword>
<dbReference type="Gene3D" id="2.70.98.10">
    <property type="match status" value="1"/>
</dbReference>
<dbReference type="Proteomes" id="UP000738431">
    <property type="component" value="Chromosome"/>
</dbReference>
<keyword evidence="2" id="KW-0326">Glycosidase</keyword>
<dbReference type="PANTHER" id="PTHR35803:SF2">
    <property type="entry name" value="RETAINING ALPHA-GALACTOSIDASE"/>
    <property type="match status" value="1"/>
</dbReference>
<protein>
    <submittedName>
        <fullName evidence="7">Glycoside hydrolase family 97 protein</fullName>
    </submittedName>
</protein>
<evidence type="ECO:0000256" key="1">
    <source>
        <dbReference type="ARBA" id="ARBA00022801"/>
    </source>
</evidence>
<accession>A0ABZ1C9N3</accession>
<reference evidence="7 8" key="1">
    <citation type="submission" date="2023-12" db="EMBL/GenBank/DDBJ databases">
        <title>Description of an unclassified Opitutus bacterium of Verrucomicrobiota.</title>
        <authorList>
            <person name="Zhang D.-F."/>
        </authorList>
    </citation>
    <scope>NUCLEOTIDE SEQUENCE [LARGE SCALE GENOMIC DNA]</scope>
    <source>
        <strain evidence="7 8">WL0086</strain>
    </source>
</reference>
<dbReference type="InterPro" id="IPR019563">
    <property type="entry name" value="GH97_catalytic"/>
</dbReference>
<gene>
    <name evidence="7" type="ORF">K1X11_000860</name>
</gene>
<dbReference type="Gene3D" id="2.60.40.1180">
    <property type="entry name" value="Golgi alpha-mannosidase II"/>
    <property type="match status" value="1"/>
</dbReference>
<dbReference type="InterPro" id="IPR052720">
    <property type="entry name" value="Glycosyl_hydrolase_97"/>
</dbReference>
<dbReference type="Gene3D" id="3.20.20.70">
    <property type="entry name" value="Aldolase class I"/>
    <property type="match status" value="1"/>
</dbReference>
<feature type="domain" description="Glycosyl-hydrolase 97 C-terminal oligomerisation" evidence="6">
    <location>
        <begin position="556"/>
        <end position="651"/>
    </location>
</feature>
<dbReference type="PANTHER" id="PTHR35803">
    <property type="entry name" value="GLUCAN 1,4-ALPHA-GLUCOSIDASE SUSB-RELATED"/>
    <property type="match status" value="1"/>
</dbReference>
<evidence type="ECO:0000259" key="5">
    <source>
        <dbReference type="Pfam" id="PF14508"/>
    </source>
</evidence>
<feature type="domain" description="Glycosyl-hydrolase 97 N-terminal" evidence="5">
    <location>
        <begin position="26"/>
        <end position="285"/>
    </location>
</feature>
<evidence type="ECO:0000313" key="8">
    <source>
        <dbReference type="Proteomes" id="UP000738431"/>
    </source>
</evidence>
<dbReference type="InterPro" id="IPR029486">
    <property type="entry name" value="GH97_N"/>
</dbReference>
<dbReference type="InterPro" id="IPR017853">
    <property type="entry name" value="GH"/>
</dbReference>
<evidence type="ECO:0000259" key="6">
    <source>
        <dbReference type="Pfam" id="PF14509"/>
    </source>
</evidence>
<proteinExistence type="predicted"/>
<evidence type="ECO:0000259" key="4">
    <source>
        <dbReference type="Pfam" id="PF10566"/>
    </source>
</evidence>
<feature type="signal peptide" evidence="3">
    <location>
        <begin position="1"/>
        <end position="21"/>
    </location>
</feature>
<dbReference type="InterPro" id="IPR029483">
    <property type="entry name" value="GH97_C"/>
</dbReference>
<dbReference type="InterPro" id="IPR013780">
    <property type="entry name" value="Glyco_hydro_b"/>
</dbReference>
<evidence type="ECO:0000256" key="2">
    <source>
        <dbReference type="ARBA" id="ARBA00023295"/>
    </source>
</evidence>
<evidence type="ECO:0000256" key="3">
    <source>
        <dbReference type="SAM" id="SignalP"/>
    </source>
</evidence>
<dbReference type="GO" id="GO:0016787">
    <property type="term" value="F:hydrolase activity"/>
    <property type="evidence" value="ECO:0007669"/>
    <property type="project" value="UniProtKB-KW"/>
</dbReference>
<dbReference type="Pfam" id="PF10566">
    <property type="entry name" value="Glyco_hydro_97"/>
    <property type="match status" value="1"/>
</dbReference>
<feature type="domain" description="Glycosyl-hydrolase 97 catalytic" evidence="4">
    <location>
        <begin position="305"/>
        <end position="458"/>
    </location>
</feature>
<keyword evidence="1 7" id="KW-0378">Hydrolase</keyword>
<dbReference type="Pfam" id="PF14509">
    <property type="entry name" value="GH97_C"/>
    <property type="match status" value="1"/>
</dbReference>
<dbReference type="EMBL" id="CP139781">
    <property type="protein sequence ID" value="WRQ87938.1"/>
    <property type="molecule type" value="Genomic_DNA"/>
</dbReference>
<sequence length="655" mass="72705">MLPLRLLTALAAFTSVSTLFAAVHSVSSPDSRLAVTLSTDDGLSLSAALDGKTVITPTPVRLHLIGGRDLGADASTATISRRSHDSTVRPVVKRKFAELADHYHELTVDLGDHALEIRVLNDGFGYRFTTAIDGEVLVRDESLALSFPRGTRSLFPEEESIMSHNERLYLDVDLADVSADRFASTPVLFTTPDGVRVVFSDADLYNYPGLFLSGTGGPALTAKLPPYPLTIEPADNGTSDRNVVLTETADYVARSDGHRTYPWRAYIVSDDDRDLLASELIFLLSRENEIADPSWIKPGTVAWDWYNANNITGVDFEAGINNATYKFYIDFASRYGINYVILDEGWSASTTNLFEPNPDIDVPELVAYGAERGVDIILWSLNEPLAKDREALFDLYASWGVKGVKIDFMQRNDQPMVEFYHETARAAAERHLLVDYHGSFKPSGLRRAYPNVISYEGVKGNENNKWSSDITPTHNVTLPFIRMAVGPMDYTPGAMVNTHLRDHRVSHFRPMGIGTRAHEIAKYVVFESPLQMYCDSPSLYLKEAESIAFMTRIPTVWDETKPLHASVGHYAVIARRSGDTWFIGAMTDEEPRDIEVDLSFLGAGDYTATILRDGVNAHQHAEDYRREERTVDATTTLKLQLSGGGGWTAILEPVH</sequence>
<dbReference type="InterPro" id="IPR013785">
    <property type="entry name" value="Aldolase_TIM"/>
</dbReference>
<keyword evidence="8" id="KW-1185">Reference proteome</keyword>